<dbReference type="EMBL" id="BOVJ01000245">
    <property type="protein sequence ID" value="GIQ67036.1"/>
    <property type="molecule type" value="Genomic_DNA"/>
</dbReference>
<protein>
    <submittedName>
        <fullName evidence="2">Uncharacterized protein</fullName>
    </submittedName>
</protein>
<proteinExistence type="predicted"/>
<keyword evidence="1" id="KW-0812">Transmembrane</keyword>
<evidence type="ECO:0000313" key="3">
    <source>
        <dbReference type="Proteomes" id="UP000680304"/>
    </source>
</evidence>
<evidence type="ECO:0000313" key="2">
    <source>
        <dbReference type="EMBL" id="GIQ67036.1"/>
    </source>
</evidence>
<organism evidence="2 3">
    <name type="scientific">Paenibacillus cisolokensis</name>
    <dbReference type="NCBI Taxonomy" id="1658519"/>
    <lineage>
        <taxon>Bacteria</taxon>
        <taxon>Bacillati</taxon>
        <taxon>Bacillota</taxon>
        <taxon>Bacilli</taxon>
        <taxon>Bacillales</taxon>
        <taxon>Paenibacillaceae</taxon>
        <taxon>Paenibacillus</taxon>
    </lineage>
</organism>
<dbReference type="RefSeq" id="WP_213531739.1">
    <property type="nucleotide sequence ID" value="NZ_BOVJ01000245.1"/>
</dbReference>
<accession>A0ABQ4NGL4</accession>
<dbReference type="Proteomes" id="UP000680304">
    <property type="component" value="Unassembled WGS sequence"/>
</dbReference>
<sequence>MRDGTLLMTVRSSYNGWTYAAGVPQRAIMEEANVIKKMTWTVTAVTVAAGLALCLLLAYRHTAPILRLISIFRDHSALPPERPVNDYDFCTATLPS</sequence>
<name>A0ABQ4NGL4_9BACL</name>
<feature type="transmembrane region" description="Helical" evidence="1">
    <location>
        <begin position="38"/>
        <end position="59"/>
    </location>
</feature>
<keyword evidence="1" id="KW-0472">Membrane</keyword>
<keyword evidence="1" id="KW-1133">Transmembrane helix</keyword>
<gene>
    <name evidence="2" type="ORF">PACILC2_56040</name>
</gene>
<reference evidence="2 3" key="1">
    <citation type="submission" date="2021-04" db="EMBL/GenBank/DDBJ databases">
        <title>Draft genome sequence of Paenibacillus cisolokensis, LC2-13A.</title>
        <authorList>
            <person name="Uke A."/>
            <person name="Chhe C."/>
            <person name="Baramee S."/>
            <person name="Kosugi A."/>
        </authorList>
    </citation>
    <scope>NUCLEOTIDE SEQUENCE [LARGE SCALE GENOMIC DNA]</scope>
    <source>
        <strain evidence="2 3">LC2-13A</strain>
    </source>
</reference>
<comment type="caution">
    <text evidence="2">The sequence shown here is derived from an EMBL/GenBank/DDBJ whole genome shotgun (WGS) entry which is preliminary data.</text>
</comment>
<evidence type="ECO:0000256" key="1">
    <source>
        <dbReference type="SAM" id="Phobius"/>
    </source>
</evidence>
<keyword evidence="3" id="KW-1185">Reference proteome</keyword>